<evidence type="ECO:0000313" key="2">
    <source>
        <dbReference type="Proteomes" id="UP000236305"/>
    </source>
</evidence>
<name>A0AA45ANL5_VERDA</name>
<organism evidence="1 2">
    <name type="scientific">Verticillium dahliae</name>
    <name type="common">Verticillium wilt</name>
    <dbReference type="NCBI Taxonomy" id="27337"/>
    <lineage>
        <taxon>Eukaryota</taxon>
        <taxon>Fungi</taxon>
        <taxon>Dikarya</taxon>
        <taxon>Ascomycota</taxon>
        <taxon>Pezizomycotina</taxon>
        <taxon>Sordariomycetes</taxon>
        <taxon>Hypocreomycetidae</taxon>
        <taxon>Glomerellales</taxon>
        <taxon>Plectosphaerellaceae</taxon>
        <taxon>Verticillium</taxon>
    </lineage>
</organism>
<protein>
    <submittedName>
        <fullName evidence="1">Uncharacterized protein</fullName>
    </submittedName>
</protein>
<dbReference type="InterPro" id="IPR046731">
    <property type="entry name" value="DUF6623"/>
</dbReference>
<sequence length="147" mass="16385">MAAKFVSRISGTSAVLERASWSAFRQSQTSTIRPTAANLADFVHFVIPTPFIMDGDNMKSMEAQVRFVTGSGARVTRILVFDGETQRYAQTFDPGLQHQNMRVRDINIQGDPRVTNSLVISLRVVFSGTGPDDFIRFSWAAIHFDNV</sequence>
<gene>
    <name evidence="1" type="ORF">BJF96_g3174</name>
</gene>
<dbReference type="EMBL" id="MPSH01000008">
    <property type="protein sequence ID" value="PNH33443.1"/>
    <property type="molecule type" value="Genomic_DNA"/>
</dbReference>
<proteinExistence type="predicted"/>
<dbReference type="AlphaFoldDB" id="A0AA45ANL5"/>
<comment type="caution">
    <text evidence="1">The sequence shown here is derived from an EMBL/GenBank/DDBJ whole genome shotgun (WGS) entry which is preliminary data.</text>
</comment>
<evidence type="ECO:0000313" key="1">
    <source>
        <dbReference type="EMBL" id="PNH33443.1"/>
    </source>
</evidence>
<dbReference type="Pfam" id="PF20328">
    <property type="entry name" value="DUF6623"/>
    <property type="match status" value="1"/>
</dbReference>
<accession>A0AA45ANL5</accession>
<dbReference type="Proteomes" id="UP000236305">
    <property type="component" value="Unassembled WGS sequence"/>
</dbReference>
<dbReference type="OMA" id="IPCKPEV"/>
<reference evidence="1 2" key="1">
    <citation type="submission" date="2017-12" db="EMBL/GenBank/DDBJ databases">
        <title>Comparative genomics yields insights into virulence evolution of Verticillium dahliae.</title>
        <authorList>
            <person name="Fan R."/>
            <person name="Armitage A.D."/>
            <person name="Cascant-Lopez E."/>
            <person name="Sobczyk M."/>
            <person name="Cockerton H.M."/>
            <person name="Harrison R.J."/>
        </authorList>
    </citation>
    <scope>NUCLEOTIDE SEQUENCE [LARGE SCALE GENOMIC DNA]</scope>
    <source>
        <strain evidence="1 2">12008</strain>
    </source>
</reference>